<feature type="domain" description="F-box" evidence="1">
    <location>
        <begin position="3"/>
        <end position="51"/>
    </location>
</feature>
<dbReference type="PANTHER" id="PTHR21503:SF8">
    <property type="entry name" value="F-BOX ASSOCIATED DOMAIN-CONTAINING PROTEIN-RELATED"/>
    <property type="match status" value="1"/>
</dbReference>
<dbReference type="Pfam" id="PF00646">
    <property type="entry name" value="F-box"/>
    <property type="match status" value="1"/>
</dbReference>
<evidence type="ECO:0000259" key="1">
    <source>
        <dbReference type="PROSITE" id="PS50181"/>
    </source>
</evidence>
<dbReference type="HOGENOM" id="CLU_028840_3_0_1"/>
<reference evidence="3" key="1">
    <citation type="submission" date="2011-07" db="EMBL/GenBank/DDBJ databases">
        <authorList>
            <consortium name="Caenorhabditis brenneri Sequencing and Analysis Consortium"/>
            <person name="Wilson R.K."/>
        </authorList>
    </citation>
    <scope>NUCLEOTIDE SEQUENCE [LARGE SCALE GENOMIC DNA]</scope>
    <source>
        <strain evidence="3">PB2801</strain>
    </source>
</reference>
<dbReference type="FunCoup" id="G0N6X9">
    <property type="interactions" value="1093"/>
</dbReference>
<proteinExistence type="predicted"/>
<name>G0N6X9_CAEBE</name>
<dbReference type="PANTHER" id="PTHR21503">
    <property type="entry name" value="F-BOX-CONTAINING HYPOTHETICAL PROTEIN C.ELEGANS"/>
    <property type="match status" value="1"/>
</dbReference>
<dbReference type="EMBL" id="GL379845">
    <property type="protein sequence ID" value="EGT54011.1"/>
    <property type="molecule type" value="Genomic_DNA"/>
</dbReference>
<organism evidence="3">
    <name type="scientific">Caenorhabditis brenneri</name>
    <name type="common">Nematode worm</name>
    <dbReference type="NCBI Taxonomy" id="135651"/>
    <lineage>
        <taxon>Eukaryota</taxon>
        <taxon>Metazoa</taxon>
        <taxon>Ecdysozoa</taxon>
        <taxon>Nematoda</taxon>
        <taxon>Chromadorea</taxon>
        <taxon>Rhabditida</taxon>
        <taxon>Rhabditina</taxon>
        <taxon>Rhabditomorpha</taxon>
        <taxon>Rhabditoidea</taxon>
        <taxon>Rhabditidae</taxon>
        <taxon>Peloderinae</taxon>
        <taxon>Caenorhabditis</taxon>
    </lineage>
</organism>
<dbReference type="InParanoid" id="G0N6X9"/>
<dbReference type="OMA" id="LECTRIW"/>
<evidence type="ECO:0000313" key="2">
    <source>
        <dbReference type="EMBL" id="EGT54011.1"/>
    </source>
</evidence>
<dbReference type="AlphaFoldDB" id="G0N6X9"/>
<protein>
    <recommendedName>
        <fullName evidence="1">F-box domain-containing protein</fullName>
    </recommendedName>
</protein>
<dbReference type="STRING" id="135651.G0N6X9"/>
<dbReference type="Pfam" id="PF07735">
    <property type="entry name" value="FBA_2"/>
    <property type="match status" value="1"/>
</dbReference>
<dbReference type="PROSITE" id="PS50181">
    <property type="entry name" value="FBOX"/>
    <property type="match status" value="1"/>
</dbReference>
<evidence type="ECO:0000313" key="3">
    <source>
        <dbReference type="Proteomes" id="UP000008068"/>
    </source>
</evidence>
<keyword evidence="3" id="KW-1185">Reference proteome</keyword>
<sequence>MNSIPFLRFPLIVIKEVLSTMTPFELIHLSMVSKRSQTIVKTFSKPKLRNKFNLEFRFVNNYELSVENERMKCEFIFTSSGYNEFSVIYTDRKRFDTIQKRTENKFDEFKKICIIVLDIFESNRKMLHYDINADTNENRVIIDMLKSKSFESCHIYDDKGNDHDLKYLLDNLEFSKKFAIFSIRRDYVPTDLPKNVRSLSLGNARFLKLEQLMRLECTRIWLGLTNLTNNDINVFLKSWMSSESNLNLEQLEIGLLSSTTDDILLNIPNEFRDETRLLPSGVDIKRNDGMTARIQFIGGHTMRMHVHSPVSTELS</sequence>
<dbReference type="Proteomes" id="UP000008068">
    <property type="component" value="Unassembled WGS sequence"/>
</dbReference>
<dbReference type="OrthoDB" id="5907071at2759"/>
<dbReference type="InterPro" id="IPR001810">
    <property type="entry name" value="F-box_dom"/>
</dbReference>
<gene>
    <name evidence="2" type="ORF">CAEBREN_13293</name>
</gene>
<dbReference type="InterPro" id="IPR012885">
    <property type="entry name" value="F-box_Sdz-33"/>
</dbReference>
<accession>G0N6X9</accession>